<keyword evidence="12" id="KW-1185">Reference proteome</keyword>
<evidence type="ECO:0000313" key="12">
    <source>
        <dbReference type="Proteomes" id="UP001219518"/>
    </source>
</evidence>
<evidence type="ECO:0000256" key="4">
    <source>
        <dbReference type="ARBA" id="ARBA00022517"/>
    </source>
</evidence>
<proteinExistence type="inferred from homology"/>
<comment type="subunit">
    <text evidence="7">Associates with the pre-60S ribosomal particle. Interacts with MINAS-60 (product of an alternative open reading frame of RBM10).</text>
</comment>
<reference evidence="11" key="2">
    <citation type="journal article" date="2023" name="BMC Genomics">
        <title>Pest status, molecular evolution, and epigenetic factors derived from the genome assembly of Frankliniella fusca, a thysanopteran phytovirus vector.</title>
        <authorList>
            <person name="Catto M.A."/>
            <person name="Labadie P.E."/>
            <person name="Jacobson A.L."/>
            <person name="Kennedy G.G."/>
            <person name="Srinivasan R."/>
            <person name="Hunt B.G."/>
        </authorList>
    </citation>
    <scope>NUCLEOTIDE SEQUENCE</scope>
    <source>
        <strain evidence="11">PL_HMW_Pooled</strain>
    </source>
</reference>
<protein>
    <recommendedName>
        <fullName evidence="8">Ribosome assembly factor mrt4</fullName>
    </recommendedName>
</protein>
<dbReference type="Proteomes" id="UP001219518">
    <property type="component" value="Unassembled WGS sequence"/>
</dbReference>
<evidence type="ECO:0000256" key="5">
    <source>
        <dbReference type="ARBA" id="ARBA00022553"/>
    </source>
</evidence>
<dbReference type="PANTHER" id="PTHR45841:SF1">
    <property type="entry name" value="MRNA TURNOVER PROTEIN 4 HOMOLOG"/>
    <property type="match status" value="1"/>
</dbReference>
<evidence type="ECO:0000256" key="3">
    <source>
        <dbReference type="ARBA" id="ARBA00022490"/>
    </source>
</evidence>
<dbReference type="EMBL" id="JAHWGI010001134">
    <property type="protein sequence ID" value="KAK3923075.1"/>
    <property type="molecule type" value="Genomic_DNA"/>
</dbReference>
<accession>A0AAE1LKQ0</accession>
<dbReference type="GO" id="GO:0005737">
    <property type="term" value="C:cytoplasm"/>
    <property type="evidence" value="ECO:0007669"/>
    <property type="project" value="UniProtKB-SubCell"/>
</dbReference>
<reference evidence="11" key="1">
    <citation type="submission" date="2021-07" db="EMBL/GenBank/DDBJ databases">
        <authorList>
            <person name="Catto M.A."/>
            <person name="Jacobson A."/>
            <person name="Kennedy G."/>
            <person name="Labadie P."/>
            <person name="Hunt B.G."/>
            <person name="Srinivasan R."/>
        </authorList>
    </citation>
    <scope>NUCLEOTIDE SEQUENCE</scope>
    <source>
        <strain evidence="11">PL_HMW_Pooled</strain>
        <tissue evidence="11">Head</tissue>
    </source>
</reference>
<keyword evidence="5" id="KW-0597">Phosphoprotein</keyword>
<dbReference type="InterPro" id="IPR033867">
    <property type="entry name" value="Mrt4"/>
</dbReference>
<dbReference type="GO" id="GO:0000027">
    <property type="term" value="P:ribosomal large subunit assembly"/>
    <property type="evidence" value="ECO:0007669"/>
    <property type="project" value="InterPro"/>
</dbReference>
<dbReference type="CDD" id="cd05796">
    <property type="entry name" value="Ribosomal_P0_like"/>
    <property type="match status" value="1"/>
</dbReference>
<comment type="caution">
    <text evidence="11">The sequence shown here is derived from an EMBL/GenBank/DDBJ whole genome shotgun (WGS) entry which is preliminary data.</text>
</comment>
<dbReference type="Gene3D" id="3.30.70.1730">
    <property type="match status" value="1"/>
</dbReference>
<dbReference type="Pfam" id="PF17777">
    <property type="entry name" value="RL10P_insert"/>
    <property type="match status" value="1"/>
</dbReference>
<evidence type="ECO:0000256" key="7">
    <source>
        <dbReference type="ARBA" id="ARBA00066238"/>
    </source>
</evidence>
<name>A0AAE1LKQ0_9NEOP</name>
<feature type="domain" description="Large ribosomal subunit protein uL10-like insertion" evidence="10">
    <location>
        <begin position="126"/>
        <end position="195"/>
    </location>
</feature>
<dbReference type="Gene3D" id="3.90.105.20">
    <property type="match status" value="1"/>
</dbReference>
<dbReference type="GO" id="GO:0006364">
    <property type="term" value="P:rRNA processing"/>
    <property type="evidence" value="ECO:0007669"/>
    <property type="project" value="TreeGrafter"/>
</dbReference>
<evidence type="ECO:0000259" key="10">
    <source>
        <dbReference type="Pfam" id="PF17777"/>
    </source>
</evidence>
<gene>
    <name evidence="11" type="ORF">KUF71_001734</name>
</gene>
<dbReference type="Pfam" id="PF00466">
    <property type="entry name" value="Ribosomal_L10"/>
    <property type="match status" value="1"/>
</dbReference>
<dbReference type="InterPro" id="IPR043164">
    <property type="entry name" value="Ribosomal_uL10-like_insert_sf"/>
</dbReference>
<dbReference type="InterPro" id="IPR001790">
    <property type="entry name" value="Ribosomal_uL10"/>
</dbReference>
<evidence type="ECO:0000313" key="11">
    <source>
        <dbReference type="EMBL" id="KAK3923075.1"/>
    </source>
</evidence>
<dbReference type="InterPro" id="IPR043141">
    <property type="entry name" value="Ribosomal_uL10-like_sf"/>
</dbReference>
<evidence type="ECO:0000256" key="9">
    <source>
        <dbReference type="SAM" id="MobiDB-lite"/>
    </source>
</evidence>
<dbReference type="PANTHER" id="PTHR45841">
    <property type="entry name" value="MRNA TURNOVER PROTEIN 4 MRTO4"/>
    <property type="match status" value="1"/>
</dbReference>
<dbReference type="FunFam" id="3.90.105.20:FF:000002">
    <property type="entry name" value="Ribosome assembly factor mrt4"/>
    <property type="match status" value="1"/>
</dbReference>
<organism evidence="11 12">
    <name type="scientific">Frankliniella fusca</name>
    <dbReference type="NCBI Taxonomy" id="407009"/>
    <lineage>
        <taxon>Eukaryota</taxon>
        <taxon>Metazoa</taxon>
        <taxon>Ecdysozoa</taxon>
        <taxon>Arthropoda</taxon>
        <taxon>Hexapoda</taxon>
        <taxon>Insecta</taxon>
        <taxon>Pterygota</taxon>
        <taxon>Neoptera</taxon>
        <taxon>Paraneoptera</taxon>
        <taxon>Thysanoptera</taxon>
        <taxon>Terebrantia</taxon>
        <taxon>Thripoidea</taxon>
        <taxon>Thripidae</taxon>
        <taxon>Frankliniella</taxon>
    </lineage>
</organism>
<comment type="similarity">
    <text evidence="2 8">Belongs to the universal ribosomal protein uL10 family.</text>
</comment>
<sequence>MPKSKRDKKISLTNTKKKGLQFKQQLVQEVRECVDKYERIFVFSVENMRNGKLKDLRDDWKKDSRFLFGKCKVMQLGLGKSKEDEPHENLHRLSKQLIGQCGLLFTNRPKQEVLDFFETFTAPDYARSGFVATEEVVLPEGPLPEFAHSLEPHLRQLGMPTSLQKGIITLVKDYTVCKKGSVLTPDQARILKLIGMQMAEFRVTLKCMWDKNRGKIKKFKNKSSKSRNGTEDNFSLRIEADDEMDENEEGNAEVDVEMDEEPGDEND</sequence>
<dbReference type="GO" id="GO:0000956">
    <property type="term" value="P:nuclear-transcribed mRNA catabolic process"/>
    <property type="evidence" value="ECO:0007669"/>
    <property type="project" value="TreeGrafter"/>
</dbReference>
<dbReference type="GO" id="GO:0030687">
    <property type="term" value="C:preribosome, large subunit precursor"/>
    <property type="evidence" value="ECO:0007669"/>
    <property type="project" value="TreeGrafter"/>
</dbReference>
<dbReference type="FunFam" id="3.30.70.1730:FF:000004">
    <property type="entry name" value="Ribosome assembly factor mrt4"/>
    <property type="match status" value="1"/>
</dbReference>
<dbReference type="GO" id="GO:0005730">
    <property type="term" value="C:nucleolus"/>
    <property type="evidence" value="ECO:0007669"/>
    <property type="project" value="UniProtKB-SubCell"/>
</dbReference>
<keyword evidence="4 8" id="KW-0690">Ribosome biogenesis</keyword>
<dbReference type="InterPro" id="IPR051742">
    <property type="entry name" value="Ribosome_Assembly_uL10"/>
</dbReference>
<keyword evidence="6 8" id="KW-0539">Nucleus</keyword>
<evidence type="ECO:0000256" key="6">
    <source>
        <dbReference type="ARBA" id="ARBA00023242"/>
    </source>
</evidence>
<dbReference type="AlphaFoldDB" id="A0AAE1LKQ0"/>
<evidence type="ECO:0000256" key="8">
    <source>
        <dbReference type="RuleBase" id="RU364039"/>
    </source>
</evidence>
<dbReference type="SUPFAM" id="SSF160369">
    <property type="entry name" value="Ribosomal protein L10-like"/>
    <property type="match status" value="1"/>
</dbReference>
<evidence type="ECO:0000256" key="1">
    <source>
        <dbReference type="ARBA" id="ARBA00004046"/>
    </source>
</evidence>
<feature type="compositionally biased region" description="Acidic residues" evidence="9">
    <location>
        <begin position="240"/>
        <end position="267"/>
    </location>
</feature>
<comment type="function">
    <text evidence="1 8">Component of the ribosome assembly machinery. Nuclear paralog of the ribosomal protein P0, it binds pre-60S subunits at an early stage of assembly in the nucleolus, and is replaced by P0 in cytoplasmic pre-60S subunits and mature 80S ribosomes.</text>
</comment>
<dbReference type="InterPro" id="IPR040637">
    <property type="entry name" value="Ribosomal_uL10-like_insert"/>
</dbReference>
<keyword evidence="3 8" id="KW-0963">Cytoplasm</keyword>
<dbReference type="GO" id="GO:0003723">
    <property type="term" value="F:RNA binding"/>
    <property type="evidence" value="ECO:0007669"/>
    <property type="project" value="TreeGrafter"/>
</dbReference>
<evidence type="ECO:0000256" key="2">
    <source>
        <dbReference type="ARBA" id="ARBA00008889"/>
    </source>
</evidence>
<comment type="subcellular location">
    <subcellularLocation>
        <location evidence="8">Cytoplasm</location>
    </subcellularLocation>
    <subcellularLocation>
        <location evidence="8">Nucleus</location>
        <location evidence="8">Nucleolus</location>
    </subcellularLocation>
</comment>
<feature type="region of interest" description="Disordered" evidence="9">
    <location>
        <begin position="220"/>
        <end position="267"/>
    </location>
</feature>